<feature type="binding site" evidence="10">
    <location>
        <begin position="146"/>
        <end position="147"/>
    </location>
    <ligand>
        <name>thiamine diphosphate</name>
        <dbReference type="ChEBI" id="CHEBI:58937"/>
    </ligand>
</feature>
<comment type="catalytic activity">
    <reaction evidence="10">
        <text>D-glyceraldehyde 3-phosphate + pyruvate + H(+) = 1-deoxy-D-xylulose 5-phosphate + CO2</text>
        <dbReference type="Rhea" id="RHEA:12605"/>
        <dbReference type="ChEBI" id="CHEBI:15361"/>
        <dbReference type="ChEBI" id="CHEBI:15378"/>
        <dbReference type="ChEBI" id="CHEBI:16526"/>
        <dbReference type="ChEBI" id="CHEBI:57792"/>
        <dbReference type="ChEBI" id="CHEBI:59776"/>
        <dbReference type="EC" id="2.2.1.7"/>
    </reaction>
</comment>
<dbReference type="InterPro" id="IPR005477">
    <property type="entry name" value="Dxylulose-5-P_synthase"/>
</dbReference>
<comment type="function">
    <text evidence="10">Catalyzes the acyloin condensation reaction between C atoms 2 and 3 of pyruvate and glyceraldehyde 3-phosphate to yield 1-deoxy-D-xylulose-5-phosphate (DXP).</text>
</comment>
<dbReference type="Proteomes" id="UP000724672">
    <property type="component" value="Unassembled WGS sequence"/>
</dbReference>
<dbReference type="Gene3D" id="3.40.50.970">
    <property type="match status" value="2"/>
</dbReference>
<feature type="binding site" evidence="10">
    <location>
        <begin position="114"/>
        <end position="116"/>
    </location>
    <ligand>
        <name>thiamine diphosphate</name>
        <dbReference type="ChEBI" id="CHEBI:58937"/>
    </ligand>
</feature>
<evidence type="ECO:0000256" key="10">
    <source>
        <dbReference type="HAMAP-Rule" id="MF_00315"/>
    </source>
</evidence>
<dbReference type="CDD" id="cd02007">
    <property type="entry name" value="TPP_DXS"/>
    <property type="match status" value="1"/>
</dbReference>
<dbReference type="AlphaFoldDB" id="A0A942UYK3"/>
<organism evidence="12 13">
    <name type="scientific">Anaeromonas frigoriresistens</name>
    <dbReference type="NCBI Taxonomy" id="2683708"/>
    <lineage>
        <taxon>Bacteria</taxon>
        <taxon>Bacillati</taxon>
        <taxon>Bacillota</taxon>
        <taxon>Tissierellia</taxon>
        <taxon>Tissierellales</taxon>
        <taxon>Thermohalobacteraceae</taxon>
        <taxon>Anaeromonas</taxon>
    </lineage>
</organism>
<dbReference type="RefSeq" id="WP_203367880.1">
    <property type="nucleotide sequence ID" value="NZ_WSFT01000053.1"/>
</dbReference>
<dbReference type="EC" id="2.2.1.7" evidence="10"/>
<evidence type="ECO:0000256" key="7">
    <source>
        <dbReference type="ARBA" id="ARBA00022977"/>
    </source>
</evidence>
<proteinExistence type="inferred from homology"/>
<dbReference type="GO" id="GO:0016114">
    <property type="term" value="P:terpenoid biosynthetic process"/>
    <property type="evidence" value="ECO:0007669"/>
    <property type="project" value="UniProtKB-UniRule"/>
</dbReference>
<dbReference type="GO" id="GO:0019288">
    <property type="term" value="P:isopentenyl diphosphate biosynthetic process, methylerythritol 4-phosphate pathway"/>
    <property type="evidence" value="ECO:0007669"/>
    <property type="project" value="TreeGrafter"/>
</dbReference>
<evidence type="ECO:0000256" key="5">
    <source>
        <dbReference type="ARBA" id="ARBA00022723"/>
    </source>
</evidence>
<evidence type="ECO:0000256" key="9">
    <source>
        <dbReference type="ARBA" id="ARBA00023229"/>
    </source>
</evidence>
<feature type="binding site" evidence="10">
    <location>
        <position position="73"/>
    </location>
    <ligand>
        <name>thiamine diphosphate</name>
        <dbReference type="ChEBI" id="CHEBI:58937"/>
    </ligand>
</feature>
<dbReference type="PANTHER" id="PTHR43322">
    <property type="entry name" value="1-D-DEOXYXYLULOSE 5-PHOSPHATE SYNTHASE-RELATED"/>
    <property type="match status" value="1"/>
</dbReference>
<dbReference type="InterPro" id="IPR029061">
    <property type="entry name" value="THDP-binding"/>
</dbReference>
<comment type="pathway">
    <text evidence="1 10">Metabolic intermediate biosynthesis; 1-deoxy-D-xylulose 5-phosphate biosynthesis; 1-deoxy-D-xylulose 5-phosphate from D-glyceraldehyde 3-phosphate and pyruvate: step 1/1.</text>
</comment>
<protein>
    <recommendedName>
        <fullName evidence="10">1-deoxy-D-xylulose-5-phosphate synthase</fullName>
        <ecNumber evidence="10">2.2.1.7</ecNumber>
    </recommendedName>
    <alternativeName>
        <fullName evidence="10">1-deoxyxylulose-5-phosphate synthase</fullName>
        <shortName evidence="10">DXP synthase</shortName>
        <shortName evidence="10">DXPS</shortName>
    </alternativeName>
</protein>
<dbReference type="GO" id="GO:0000287">
    <property type="term" value="F:magnesium ion binding"/>
    <property type="evidence" value="ECO:0007669"/>
    <property type="project" value="UniProtKB-UniRule"/>
</dbReference>
<feature type="binding site" evidence="10">
    <location>
        <position position="174"/>
    </location>
    <ligand>
        <name>thiamine diphosphate</name>
        <dbReference type="ChEBI" id="CHEBI:58937"/>
    </ligand>
</feature>
<dbReference type="HAMAP" id="MF_00315">
    <property type="entry name" value="DXP_synth"/>
    <property type="match status" value="1"/>
</dbReference>
<keyword evidence="7 10" id="KW-0784">Thiamine biosynthesis</keyword>
<dbReference type="Pfam" id="PF02780">
    <property type="entry name" value="Transketolase_C"/>
    <property type="match status" value="1"/>
</dbReference>
<evidence type="ECO:0000256" key="2">
    <source>
        <dbReference type="ARBA" id="ARBA00011081"/>
    </source>
</evidence>
<reference evidence="12" key="1">
    <citation type="submission" date="2019-12" db="EMBL/GenBank/DDBJ databases">
        <title>Clostridiaceae gen. nov. sp. nov., isolated from sediment in Xinjiang, China.</title>
        <authorList>
            <person name="Zhang R."/>
        </authorList>
    </citation>
    <scope>NUCLEOTIDE SEQUENCE</scope>
    <source>
        <strain evidence="12">D2Q-11</strain>
    </source>
</reference>
<keyword evidence="6 10" id="KW-0460">Magnesium</keyword>
<comment type="cofactor">
    <cofactor evidence="10">
        <name>thiamine diphosphate</name>
        <dbReference type="ChEBI" id="CHEBI:58937"/>
    </cofactor>
    <text evidence="10">Binds 1 thiamine pyrophosphate per subunit.</text>
</comment>
<dbReference type="InterPro" id="IPR033248">
    <property type="entry name" value="Transketolase_C"/>
</dbReference>
<dbReference type="CDD" id="cd07033">
    <property type="entry name" value="TPP_PYR_DXS_TK_like"/>
    <property type="match status" value="1"/>
</dbReference>
<evidence type="ECO:0000256" key="6">
    <source>
        <dbReference type="ARBA" id="ARBA00022842"/>
    </source>
</evidence>
<evidence type="ECO:0000256" key="1">
    <source>
        <dbReference type="ARBA" id="ARBA00004980"/>
    </source>
</evidence>
<dbReference type="SMART" id="SM00861">
    <property type="entry name" value="Transket_pyr"/>
    <property type="match status" value="1"/>
</dbReference>
<comment type="subunit">
    <text evidence="3 10">Homodimer.</text>
</comment>
<dbReference type="InterPro" id="IPR005475">
    <property type="entry name" value="Transketolase-like_Pyr-bd"/>
</dbReference>
<feature type="domain" description="Transketolase-like pyrimidine-binding" evidence="11">
    <location>
        <begin position="315"/>
        <end position="480"/>
    </location>
</feature>
<dbReference type="Pfam" id="PF02779">
    <property type="entry name" value="Transket_pyr"/>
    <property type="match status" value="1"/>
</dbReference>
<feature type="binding site" evidence="10">
    <location>
        <position position="285"/>
    </location>
    <ligand>
        <name>thiamine diphosphate</name>
        <dbReference type="ChEBI" id="CHEBI:58937"/>
    </ligand>
</feature>
<sequence>MKTLDKVNCISDVKKLDITELNKLSGEIRKFLLDNVSKTGGHVASNLGVVELTIAIHKVFNSPEDKIIWDVGHQSYIHKILTGRKDRMHTIRQYEGLSGFPKRCESFHDTFETGHSSTSISAGLGMAIARDIKGEKNEVVSIIGDGSMTAGMAFEALNHAGDIKSKMIVILNDNEMSISKNVGGLSKYLDRIRTAPTYGKMKDDVETLLNSIPAIGKTMYRTAERAKDSLKYFLLPGILFEELGFKYLGPVDGHNIPLLIKTLNRAKLVNGPVIVHVLTKKGKGYKHAEENPDKFHGASAFDLKTGKALSKTKGVKYSKVFGDKLYDLAKNHKDIVAITAAMPSGTGLENFKNKLPKRFIDVGIAEQHAVTFAAGLASQGLKSYFAVYSTFLQRGYDQVLHDVCLQNLPVVFAIDRAGLVGNDGETHHGVFDFSYLSHIPNLIIMAPKDKKELEEMVEFTYKYNDGPIAIRYPRGVSVEKDELITNNEIVLGKGEMIKEGKNVAIIAIGKMVDIGYEASLKLEESGLNPTLINIRFLKPIDNDLIKKVSNEYNMVVTLEDNVISGGLATSVNNELFKYKYKGNLINIGLPDEFIEHGNTSELFKKHKLDADGIYDTIINSIKA</sequence>
<evidence type="ECO:0000256" key="8">
    <source>
        <dbReference type="ARBA" id="ARBA00023052"/>
    </source>
</evidence>
<dbReference type="NCBIfam" id="NF003933">
    <property type="entry name" value="PRK05444.2-2"/>
    <property type="match status" value="1"/>
</dbReference>
<evidence type="ECO:0000256" key="4">
    <source>
        <dbReference type="ARBA" id="ARBA00022679"/>
    </source>
</evidence>
<dbReference type="GO" id="GO:0008661">
    <property type="term" value="F:1-deoxy-D-xylulose-5-phosphate synthase activity"/>
    <property type="evidence" value="ECO:0007669"/>
    <property type="project" value="UniProtKB-UniRule"/>
</dbReference>
<dbReference type="Gene3D" id="3.40.50.920">
    <property type="match status" value="1"/>
</dbReference>
<keyword evidence="13" id="KW-1185">Reference proteome</keyword>
<dbReference type="EMBL" id="WSFT01000053">
    <property type="protein sequence ID" value="MBS4539980.1"/>
    <property type="molecule type" value="Genomic_DNA"/>
</dbReference>
<comment type="similarity">
    <text evidence="2 10">Belongs to the transketolase family. DXPS subfamily.</text>
</comment>
<dbReference type="Pfam" id="PF13292">
    <property type="entry name" value="DXP_synthase_N"/>
    <property type="match status" value="1"/>
</dbReference>
<feature type="binding site" evidence="10">
    <location>
        <position position="366"/>
    </location>
    <ligand>
        <name>thiamine diphosphate</name>
        <dbReference type="ChEBI" id="CHEBI:58937"/>
    </ligand>
</feature>
<gene>
    <name evidence="10 12" type="primary">dxs</name>
    <name evidence="12" type="ORF">GOQ27_16000</name>
</gene>
<feature type="binding site" evidence="10">
    <location>
        <position position="174"/>
    </location>
    <ligand>
        <name>Mg(2+)</name>
        <dbReference type="ChEBI" id="CHEBI:18420"/>
    </ligand>
</feature>
<keyword evidence="8 10" id="KW-0786">Thiamine pyrophosphate</keyword>
<dbReference type="InterPro" id="IPR009014">
    <property type="entry name" value="Transketo_C/PFOR_II"/>
</dbReference>
<dbReference type="PROSITE" id="PS00802">
    <property type="entry name" value="TRANSKETOLASE_2"/>
    <property type="match status" value="1"/>
</dbReference>
<dbReference type="NCBIfam" id="TIGR00204">
    <property type="entry name" value="dxs"/>
    <property type="match status" value="1"/>
</dbReference>
<evidence type="ECO:0000259" key="11">
    <source>
        <dbReference type="SMART" id="SM00861"/>
    </source>
</evidence>
<accession>A0A942UYK3</accession>
<dbReference type="PROSITE" id="PS00801">
    <property type="entry name" value="TRANSKETOLASE_1"/>
    <property type="match status" value="1"/>
</dbReference>
<keyword evidence="9 10" id="KW-0414">Isoprene biosynthesis</keyword>
<evidence type="ECO:0000313" key="13">
    <source>
        <dbReference type="Proteomes" id="UP000724672"/>
    </source>
</evidence>
<dbReference type="GO" id="GO:0009228">
    <property type="term" value="P:thiamine biosynthetic process"/>
    <property type="evidence" value="ECO:0007669"/>
    <property type="project" value="UniProtKB-UniRule"/>
</dbReference>
<comment type="caution">
    <text evidence="12">The sequence shown here is derived from an EMBL/GenBank/DDBJ whole genome shotgun (WGS) entry which is preliminary data.</text>
</comment>
<keyword evidence="4 10" id="KW-0808">Transferase</keyword>
<dbReference type="InterPro" id="IPR020826">
    <property type="entry name" value="Transketolase_BS"/>
</dbReference>
<dbReference type="PANTHER" id="PTHR43322:SF5">
    <property type="entry name" value="1-DEOXY-D-XYLULOSE-5-PHOSPHATE SYNTHASE, CHLOROPLASTIC"/>
    <property type="match status" value="1"/>
</dbReference>
<name>A0A942UYK3_9FIRM</name>
<dbReference type="SUPFAM" id="SSF52518">
    <property type="entry name" value="Thiamin diphosphate-binding fold (THDP-binding)"/>
    <property type="match status" value="2"/>
</dbReference>
<comment type="cofactor">
    <cofactor evidence="10">
        <name>Mg(2+)</name>
        <dbReference type="ChEBI" id="CHEBI:18420"/>
    </cofactor>
    <text evidence="10">Binds 1 Mg(2+) ion per subunit.</text>
</comment>
<feature type="binding site" evidence="10">
    <location>
        <position position="145"/>
    </location>
    <ligand>
        <name>Mg(2+)</name>
        <dbReference type="ChEBI" id="CHEBI:18420"/>
    </ligand>
</feature>
<dbReference type="SUPFAM" id="SSF52922">
    <property type="entry name" value="TK C-terminal domain-like"/>
    <property type="match status" value="1"/>
</dbReference>
<dbReference type="GO" id="GO:0005829">
    <property type="term" value="C:cytosol"/>
    <property type="evidence" value="ECO:0007669"/>
    <property type="project" value="TreeGrafter"/>
</dbReference>
<keyword evidence="5 10" id="KW-0479">Metal-binding</keyword>
<evidence type="ECO:0000256" key="3">
    <source>
        <dbReference type="ARBA" id="ARBA00011738"/>
    </source>
</evidence>
<dbReference type="FunFam" id="3.40.50.970:FF:000005">
    <property type="entry name" value="1-deoxy-D-xylulose-5-phosphate synthase"/>
    <property type="match status" value="1"/>
</dbReference>
<dbReference type="InterPro" id="IPR049557">
    <property type="entry name" value="Transketolase_CS"/>
</dbReference>
<evidence type="ECO:0000313" key="12">
    <source>
        <dbReference type="EMBL" id="MBS4539980.1"/>
    </source>
</evidence>
<dbReference type="GO" id="GO:0030976">
    <property type="term" value="F:thiamine pyrophosphate binding"/>
    <property type="evidence" value="ECO:0007669"/>
    <property type="project" value="UniProtKB-UniRule"/>
</dbReference>